<evidence type="ECO:0000256" key="6">
    <source>
        <dbReference type="SAM" id="MobiDB-lite"/>
    </source>
</evidence>
<protein>
    <recommendedName>
        <fullName evidence="7">Zn(2)-C6 fungal-type domain-containing protein</fullName>
    </recommendedName>
</protein>
<keyword evidence="3" id="KW-0805">Transcription regulation</keyword>
<keyword evidence="4" id="KW-0804">Transcription</keyword>
<dbReference type="Proteomes" id="UP000256645">
    <property type="component" value="Unassembled WGS sequence"/>
</dbReference>
<evidence type="ECO:0000256" key="2">
    <source>
        <dbReference type="ARBA" id="ARBA00022723"/>
    </source>
</evidence>
<proteinExistence type="predicted"/>
<dbReference type="InterPro" id="IPR036864">
    <property type="entry name" value="Zn2-C6_fun-type_DNA-bd_sf"/>
</dbReference>
<feature type="domain" description="Zn(2)-C6 fungal-type" evidence="7">
    <location>
        <begin position="30"/>
        <end position="60"/>
    </location>
</feature>
<dbReference type="GO" id="GO:0000981">
    <property type="term" value="F:DNA-binding transcription factor activity, RNA polymerase II-specific"/>
    <property type="evidence" value="ECO:0007669"/>
    <property type="project" value="InterPro"/>
</dbReference>
<evidence type="ECO:0000259" key="7">
    <source>
        <dbReference type="PROSITE" id="PS50048"/>
    </source>
</evidence>
<gene>
    <name evidence="8" type="ORF">BP6252_09006</name>
</gene>
<dbReference type="AlphaFoldDB" id="A0A3D8R0Z8"/>
<evidence type="ECO:0000256" key="4">
    <source>
        <dbReference type="ARBA" id="ARBA00023163"/>
    </source>
</evidence>
<sequence length="667" mass="75615">MPEKRRALSRPPEDGEDHDGPTNTEARLASCEECKARKLKCDRRQPSCVRCQRSGADCVYHERRKPGFQAGFRQTMEERLSRVEQELYQLKQQNQLPAEASERSRSTNTINTFTATPATAKPSLSIQTENIPNFGPILWTKTSDVGEKCPPADLVYSTAALYFRHIHPWFPVLSPERVFNSLINTEALDEPSLLHYAIFGISVAFSNEPRLDRDSADSYCKYCRRKIMLEMLEDPSYDALEAMTILTLDLSSMTNGPQVWGAQALIVNLALQLGLADESDTKLSDRQDEITKVGEDLRRRLFWGVYMVDRYITLATPHPCRMDESLVRRYLPRQTRSTHAPSRTNSISGPLATSQFGDNIELFDHRLGLMAISSKVHTIHLQYISLAANDSSAVWLAEAHQGNYLLAQWYGYLPPRFALRNDVYDTWKYAPWDPTFLMLHVAYHGLEVYLNGPLVYPFHGTHTVQGRGQILQQVIASNQMMGKLLATAYEKGFINAVGWPFAWNLWTAARFQLVHEFQAKIPFSPLLRQLHEGLRHIARYWQISGKYWRLLDRAVTEAEALNLQGIPPSRVQGRSALSAVTDLRVSPYELVDQFGARPSSTAPSSTAAATEALTTRSSEKQMRAVDFSGNEANIDSCADQSYFTYQTQSQGIYDWFDIQQYSAPGYQ</sequence>
<dbReference type="SUPFAM" id="SSF57701">
    <property type="entry name" value="Zn2/Cys6 DNA-binding domain"/>
    <property type="match status" value="1"/>
</dbReference>
<feature type="region of interest" description="Disordered" evidence="6">
    <location>
        <begin position="1"/>
        <end position="25"/>
    </location>
</feature>
<keyword evidence="5" id="KW-0539">Nucleus</keyword>
<keyword evidence="2" id="KW-0479">Metal-binding</keyword>
<dbReference type="EMBL" id="PDLM01000010">
    <property type="protein sequence ID" value="RDW67610.1"/>
    <property type="molecule type" value="Genomic_DNA"/>
</dbReference>
<dbReference type="CDD" id="cd12148">
    <property type="entry name" value="fungal_TF_MHR"/>
    <property type="match status" value="1"/>
</dbReference>
<dbReference type="GO" id="GO:0005634">
    <property type="term" value="C:nucleus"/>
    <property type="evidence" value="ECO:0007669"/>
    <property type="project" value="UniProtKB-SubCell"/>
</dbReference>
<dbReference type="GO" id="GO:0003677">
    <property type="term" value="F:DNA binding"/>
    <property type="evidence" value="ECO:0007669"/>
    <property type="project" value="InterPro"/>
</dbReference>
<dbReference type="SMART" id="SM00066">
    <property type="entry name" value="GAL4"/>
    <property type="match status" value="1"/>
</dbReference>
<comment type="subcellular location">
    <subcellularLocation>
        <location evidence="1">Nucleus</location>
    </subcellularLocation>
</comment>
<comment type="caution">
    <text evidence="8">The sequence shown here is derived from an EMBL/GenBank/DDBJ whole genome shotgun (WGS) entry which is preliminary data.</text>
</comment>
<evidence type="ECO:0000256" key="1">
    <source>
        <dbReference type="ARBA" id="ARBA00004123"/>
    </source>
</evidence>
<dbReference type="PANTHER" id="PTHR47338">
    <property type="entry name" value="ZN(II)2CYS6 TRANSCRIPTION FACTOR (EUROFUNG)-RELATED"/>
    <property type="match status" value="1"/>
</dbReference>
<dbReference type="GO" id="GO:0006351">
    <property type="term" value="P:DNA-templated transcription"/>
    <property type="evidence" value="ECO:0007669"/>
    <property type="project" value="InterPro"/>
</dbReference>
<dbReference type="OrthoDB" id="3862662at2759"/>
<dbReference type="CDD" id="cd00067">
    <property type="entry name" value="GAL4"/>
    <property type="match status" value="1"/>
</dbReference>
<accession>A0A3D8R0Z8</accession>
<name>A0A3D8R0Z8_9HELO</name>
<evidence type="ECO:0000313" key="9">
    <source>
        <dbReference type="Proteomes" id="UP000256645"/>
    </source>
</evidence>
<dbReference type="PROSITE" id="PS50048">
    <property type="entry name" value="ZN2_CY6_FUNGAL_2"/>
    <property type="match status" value="1"/>
</dbReference>
<dbReference type="PANTHER" id="PTHR47338:SF20">
    <property type="entry name" value="ZN(II)2CYS6 TRANSCRIPTION FACTOR (EUROFUNG)"/>
    <property type="match status" value="1"/>
</dbReference>
<dbReference type="InterPro" id="IPR001138">
    <property type="entry name" value="Zn2Cys6_DnaBD"/>
</dbReference>
<keyword evidence="9" id="KW-1185">Reference proteome</keyword>
<dbReference type="Gene3D" id="4.10.240.10">
    <property type="entry name" value="Zn(2)-C6 fungal-type DNA-binding domain"/>
    <property type="match status" value="1"/>
</dbReference>
<dbReference type="InterPro" id="IPR050815">
    <property type="entry name" value="TF_fung"/>
</dbReference>
<evidence type="ECO:0000313" key="8">
    <source>
        <dbReference type="EMBL" id="RDW67610.1"/>
    </source>
</evidence>
<reference evidence="8 9" key="1">
    <citation type="journal article" date="2018" name="IMA Fungus">
        <title>IMA Genome-F 9: Draft genome sequence of Annulohypoxylon stygium, Aspergillus mulundensis, Berkeleyomyces basicola (syn. Thielaviopsis basicola), Ceratocystis smalleyi, two Cercospora beticola strains, Coleophoma cylindrospora, Fusarium fracticaudum, Phialophora cf. hyalina, and Morchella septimelata.</title>
        <authorList>
            <person name="Wingfield B.D."/>
            <person name="Bills G.F."/>
            <person name="Dong Y."/>
            <person name="Huang W."/>
            <person name="Nel W.J."/>
            <person name="Swalarsk-Parry B.S."/>
            <person name="Vaghefi N."/>
            <person name="Wilken P.M."/>
            <person name="An Z."/>
            <person name="de Beer Z.W."/>
            <person name="De Vos L."/>
            <person name="Chen L."/>
            <person name="Duong T.A."/>
            <person name="Gao Y."/>
            <person name="Hammerbacher A."/>
            <person name="Kikkert J.R."/>
            <person name="Li Y."/>
            <person name="Li H."/>
            <person name="Li K."/>
            <person name="Li Q."/>
            <person name="Liu X."/>
            <person name="Ma X."/>
            <person name="Naidoo K."/>
            <person name="Pethybridge S.J."/>
            <person name="Sun J."/>
            <person name="Steenkamp E.T."/>
            <person name="van der Nest M.A."/>
            <person name="van Wyk S."/>
            <person name="Wingfield M.J."/>
            <person name="Xiong C."/>
            <person name="Yue Q."/>
            <person name="Zhang X."/>
        </authorList>
    </citation>
    <scope>NUCLEOTIDE SEQUENCE [LARGE SCALE GENOMIC DNA]</scope>
    <source>
        <strain evidence="8 9">BP6252</strain>
    </source>
</reference>
<dbReference type="InterPro" id="IPR007219">
    <property type="entry name" value="XnlR_reg_dom"/>
</dbReference>
<organism evidence="8 9">
    <name type="scientific">Coleophoma cylindrospora</name>
    <dbReference type="NCBI Taxonomy" id="1849047"/>
    <lineage>
        <taxon>Eukaryota</taxon>
        <taxon>Fungi</taxon>
        <taxon>Dikarya</taxon>
        <taxon>Ascomycota</taxon>
        <taxon>Pezizomycotina</taxon>
        <taxon>Leotiomycetes</taxon>
        <taxon>Helotiales</taxon>
        <taxon>Dermateaceae</taxon>
        <taxon>Coleophoma</taxon>
    </lineage>
</organism>
<evidence type="ECO:0000256" key="3">
    <source>
        <dbReference type="ARBA" id="ARBA00023015"/>
    </source>
</evidence>
<evidence type="ECO:0000256" key="5">
    <source>
        <dbReference type="ARBA" id="ARBA00023242"/>
    </source>
</evidence>
<dbReference type="GO" id="GO:0008270">
    <property type="term" value="F:zinc ion binding"/>
    <property type="evidence" value="ECO:0007669"/>
    <property type="project" value="InterPro"/>
</dbReference>
<dbReference type="PROSITE" id="PS00463">
    <property type="entry name" value="ZN2_CY6_FUNGAL_1"/>
    <property type="match status" value="1"/>
</dbReference>
<dbReference type="Pfam" id="PF04082">
    <property type="entry name" value="Fungal_trans"/>
    <property type="match status" value="1"/>
</dbReference>
<dbReference type="Pfam" id="PF00172">
    <property type="entry name" value="Zn_clus"/>
    <property type="match status" value="1"/>
</dbReference>